<dbReference type="Proteomes" id="UP000432089">
    <property type="component" value="Unassembled WGS sequence"/>
</dbReference>
<organism evidence="2 3">
    <name type="scientific">Plantimonas leprariae</name>
    <dbReference type="NCBI Taxonomy" id="2615207"/>
    <lineage>
        <taxon>Bacteria</taxon>
        <taxon>Pseudomonadati</taxon>
        <taxon>Pseudomonadota</taxon>
        <taxon>Alphaproteobacteria</taxon>
        <taxon>Hyphomicrobiales</taxon>
        <taxon>Aurantimonadaceae</taxon>
        <taxon>Plantimonas</taxon>
    </lineage>
</organism>
<dbReference type="EMBL" id="VZDO01000018">
    <property type="protein sequence ID" value="KAB0677217.1"/>
    <property type="molecule type" value="Genomic_DNA"/>
</dbReference>
<evidence type="ECO:0000313" key="3">
    <source>
        <dbReference type="Proteomes" id="UP000432089"/>
    </source>
</evidence>
<evidence type="ECO:0008006" key="4">
    <source>
        <dbReference type="Google" id="ProtNLM"/>
    </source>
</evidence>
<keyword evidence="3" id="KW-1185">Reference proteome</keyword>
<keyword evidence="1" id="KW-0732">Signal</keyword>
<reference evidence="2 3" key="1">
    <citation type="submission" date="2019-09" db="EMBL/GenBank/DDBJ databases">
        <title>YIM 132180 draft genome.</title>
        <authorList>
            <person name="Zhang K."/>
        </authorList>
    </citation>
    <scope>NUCLEOTIDE SEQUENCE [LARGE SCALE GENOMIC DNA]</scope>
    <source>
        <strain evidence="2 3">YIM 132180</strain>
    </source>
</reference>
<gene>
    <name evidence="2" type="ORF">F6X38_19035</name>
</gene>
<evidence type="ECO:0000256" key="1">
    <source>
        <dbReference type="SAM" id="SignalP"/>
    </source>
</evidence>
<proteinExistence type="predicted"/>
<comment type="caution">
    <text evidence="2">The sequence shown here is derived from an EMBL/GenBank/DDBJ whole genome shotgun (WGS) entry which is preliminary data.</text>
</comment>
<dbReference type="AlphaFoldDB" id="A0A7V7TYG1"/>
<name>A0A7V7TYG1_9HYPH</name>
<evidence type="ECO:0000313" key="2">
    <source>
        <dbReference type="EMBL" id="KAB0677217.1"/>
    </source>
</evidence>
<dbReference type="RefSeq" id="WP_150972480.1">
    <property type="nucleotide sequence ID" value="NZ_VZDO01000018.1"/>
</dbReference>
<feature type="signal peptide" evidence="1">
    <location>
        <begin position="1"/>
        <end position="24"/>
    </location>
</feature>
<sequence>MPHQPVAVAAALALLAAAVSGADAQEAPKPADPISIELNKLEAAGEDCQATVVATNGAARLDSLKLDLVVFDGEGVVAKRLAAELGPLAAKKTVVKTFPVKGLACSSMSRVVLNDVISCAGPSGPVTDCIDRLELKARAKVEFAK</sequence>
<accession>A0A7V7TYG1</accession>
<feature type="chain" id="PRO_5031311303" description="Tat pathway signal sequence domain protein" evidence="1">
    <location>
        <begin position="25"/>
        <end position="145"/>
    </location>
</feature>
<protein>
    <recommendedName>
        <fullName evidence="4">Tat pathway signal sequence domain protein</fullName>
    </recommendedName>
</protein>